<feature type="domain" description="Major facilitator superfamily (MFS) profile" evidence="7">
    <location>
        <begin position="175"/>
        <end position="401"/>
    </location>
</feature>
<sequence>MHRLFSPYRAVLALPGTRGLLVVALLARIPGTAKGMLLTLHVVLDQHRGYGAAGLVTMAMTLGAALGSPLIGRMTDRRGLRPVLVLTGAVECLYWLAVPLLPYPALVAATLVGGFFAVPVFQVIRQAVAAHVPEAQRRQAFALDSMIVETAFMVGPAVAVLAVTGEQTAVPALWTLSVLTLASVLGLWPLWRMLSRRQHPGGDTGAAAAPARGIWLDPALLLTLALCVAANLVLSGTEVSLVATLRSLGQTEWAGVTIIFWCVASLTGGFWHGSTERPRRLQLLMLVLGAATVPIGVIGGFGWQWACLALLPAGFFCAPTIASTAEAISQAVPASMRGQAMGMQGSALTLGGALGAPLAGAVIDRTGPAWGFAVTGAIGAVLALAAIVYRPGAGRVAEAAA</sequence>
<dbReference type="PANTHER" id="PTHR23513">
    <property type="entry name" value="INTEGRAL MEMBRANE EFFLUX PROTEIN-RELATED"/>
    <property type="match status" value="1"/>
</dbReference>
<keyword evidence="2" id="KW-1003">Cell membrane</keyword>
<evidence type="ECO:0000256" key="6">
    <source>
        <dbReference type="SAM" id="Phobius"/>
    </source>
</evidence>
<proteinExistence type="predicted"/>
<dbReference type="InterPro" id="IPR020846">
    <property type="entry name" value="MFS_dom"/>
</dbReference>
<gene>
    <name evidence="8" type="ORF">ACFP3V_05625</name>
</gene>
<feature type="transmembrane region" description="Helical" evidence="6">
    <location>
        <begin position="79"/>
        <end position="97"/>
    </location>
</feature>
<organism evidence="8 9">
    <name type="scientific">Streptacidiphilus monticola</name>
    <dbReference type="NCBI Taxonomy" id="2161674"/>
    <lineage>
        <taxon>Bacteria</taxon>
        <taxon>Bacillati</taxon>
        <taxon>Actinomycetota</taxon>
        <taxon>Actinomycetes</taxon>
        <taxon>Kitasatosporales</taxon>
        <taxon>Streptomycetaceae</taxon>
        <taxon>Streptacidiphilus</taxon>
    </lineage>
</organism>
<keyword evidence="3 6" id="KW-0812">Transmembrane</keyword>
<accession>A0ABW1G0X6</accession>
<dbReference type="Proteomes" id="UP001596174">
    <property type="component" value="Unassembled WGS sequence"/>
</dbReference>
<dbReference type="PROSITE" id="PS50850">
    <property type="entry name" value="MFS"/>
    <property type="match status" value="1"/>
</dbReference>
<evidence type="ECO:0000256" key="1">
    <source>
        <dbReference type="ARBA" id="ARBA00004651"/>
    </source>
</evidence>
<dbReference type="EMBL" id="JBHSQJ010000017">
    <property type="protein sequence ID" value="MFC5906696.1"/>
    <property type="molecule type" value="Genomic_DNA"/>
</dbReference>
<protein>
    <submittedName>
        <fullName evidence="8">MFS transporter</fullName>
    </submittedName>
</protein>
<keyword evidence="5 6" id="KW-0472">Membrane</keyword>
<dbReference type="InterPro" id="IPR011701">
    <property type="entry name" value="MFS"/>
</dbReference>
<comment type="subcellular location">
    <subcellularLocation>
        <location evidence="1">Cell membrane</location>
        <topology evidence="1">Multi-pass membrane protein</topology>
    </subcellularLocation>
</comment>
<feature type="transmembrane region" description="Helical" evidence="6">
    <location>
        <begin position="169"/>
        <end position="191"/>
    </location>
</feature>
<comment type="caution">
    <text evidence="8">The sequence shown here is derived from an EMBL/GenBank/DDBJ whole genome shotgun (WGS) entry which is preliminary data.</text>
</comment>
<evidence type="ECO:0000313" key="9">
    <source>
        <dbReference type="Proteomes" id="UP001596174"/>
    </source>
</evidence>
<feature type="transmembrane region" description="Helical" evidence="6">
    <location>
        <begin position="212"/>
        <end position="233"/>
    </location>
</feature>
<feature type="transmembrane region" description="Helical" evidence="6">
    <location>
        <begin position="253"/>
        <end position="271"/>
    </location>
</feature>
<feature type="transmembrane region" description="Helical" evidence="6">
    <location>
        <begin position="283"/>
        <end position="303"/>
    </location>
</feature>
<feature type="transmembrane region" description="Helical" evidence="6">
    <location>
        <begin position="369"/>
        <end position="389"/>
    </location>
</feature>
<dbReference type="RefSeq" id="WP_380580372.1">
    <property type="nucleotide sequence ID" value="NZ_JBHSQJ010000017.1"/>
</dbReference>
<dbReference type="SUPFAM" id="SSF103473">
    <property type="entry name" value="MFS general substrate transporter"/>
    <property type="match status" value="1"/>
</dbReference>
<feature type="transmembrane region" description="Helical" evidence="6">
    <location>
        <begin position="141"/>
        <end position="163"/>
    </location>
</feature>
<reference evidence="9" key="1">
    <citation type="journal article" date="2019" name="Int. J. Syst. Evol. Microbiol.">
        <title>The Global Catalogue of Microorganisms (GCM) 10K type strain sequencing project: providing services to taxonomists for standard genome sequencing and annotation.</title>
        <authorList>
            <consortium name="The Broad Institute Genomics Platform"/>
            <consortium name="The Broad Institute Genome Sequencing Center for Infectious Disease"/>
            <person name="Wu L."/>
            <person name="Ma J."/>
        </authorList>
    </citation>
    <scope>NUCLEOTIDE SEQUENCE [LARGE SCALE GENOMIC DNA]</scope>
    <source>
        <strain evidence="9">JCM 4816</strain>
    </source>
</reference>
<dbReference type="Pfam" id="PF07690">
    <property type="entry name" value="MFS_1"/>
    <property type="match status" value="1"/>
</dbReference>
<dbReference type="PANTHER" id="PTHR23513:SF11">
    <property type="entry name" value="STAPHYLOFERRIN A TRANSPORTER"/>
    <property type="match status" value="1"/>
</dbReference>
<feature type="transmembrane region" description="Helical" evidence="6">
    <location>
        <begin position="340"/>
        <end position="363"/>
    </location>
</feature>
<evidence type="ECO:0000256" key="4">
    <source>
        <dbReference type="ARBA" id="ARBA00022989"/>
    </source>
</evidence>
<feature type="transmembrane region" description="Helical" evidence="6">
    <location>
        <begin position="50"/>
        <end position="72"/>
    </location>
</feature>
<keyword evidence="4 6" id="KW-1133">Transmembrane helix</keyword>
<keyword evidence="9" id="KW-1185">Reference proteome</keyword>
<evidence type="ECO:0000259" key="7">
    <source>
        <dbReference type="PROSITE" id="PS50850"/>
    </source>
</evidence>
<evidence type="ECO:0000256" key="5">
    <source>
        <dbReference type="ARBA" id="ARBA00023136"/>
    </source>
</evidence>
<evidence type="ECO:0000256" key="3">
    <source>
        <dbReference type="ARBA" id="ARBA00022692"/>
    </source>
</evidence>
<dbReference type="InterPro" id="IPR036259">
    <property type="entry name" value="MFS_trans_sf"/>
</dbReference>
<name>A0ABW1G0X6_9ACTN</name>
<feature type="transmembrane region" description="Helical" evidence="6">
    <location>
        <begin position="103"/>
        <end position="121"/>
    </location>
</feature>
<evidence type="ECO:0000313" key="8">
    <source>
        <dbReference type="EMBL" id="MFC5906696.1"/>
    </source>
</evidence>
<evidence type="ECO:0000256" key="2">
    <source>
        <dbReference type="ARBA" id="ARBA00022475"/>
    </source>
</evidence>
<dbReference type="Gene3D" id="1.20.1250.20">
    <property type="entry name" value="MFS general substrate transporter like domains"/>
    <property type="match status" value="1"/>
</dbReference>